<keyword evidence="2 6" id="KW-0963">Cytoplasm</keyword>
<dbReference type="PANTHER" id="PTHR33359">
    <property type="entry name" value="MOLYBDOPTERIN SYNTHASE SULFUR CARRIER SUBUNIT"/>
    <property type="match status" value="1"/>
</dbReference>
<proteinExistence type="inferred from homology"/>
<dbReference type="CDD" id="cd00754">
    <property type="entry name" value="Ubl_MoaD"/>
    <property type="match status" value="1"/>
</dbReference>
<keyword evidence="8" id="KW-1185">Reference proteome</keyword>
<dbReference type="InterPro" id="IPR044672">
    <property type="entry name" value="MOCS2A"/>
</dbReference>
<evidence type="ECO:0000256" key="5">
    <source>
        <dbReference type="ARBA" id="ARBA00023150"/>
    </source>
</evidence>
<keyword evidence="5 6" id="KW-0501">Molybdenum cofactor biosynthesis</keyword>
<evidence type="ECO:0000313" key="8">
    <source>
        <dbReference type="Proteomes" id="UP001344447"/>
    </source>
</evidence>
<dbReference type="GO" id="GO:1990133">
    <property type="term" value="C:molybdopterin adenylyltransferase complex"/>
    <property type="evidence" value="ECO:0007669"/>
    <property type="project" value="TreeGrafter"/>
</dbReference>
<dbReference type="Gene3D" id="3.10.20.30">
    <property type="match status" value="1"/>
</dbReference>
<keyword evidence="4 6" id="KW-0547">Nucleotide-binding</keyword>
<accession>A0AAN7UFV7</accession>
<dbReference type="InterPro" id="IPR028887">
    <property type="entry name" value="MOCS2A_euk"/>
</dbReference>
<gene>
    <name evidence="7" type="ORF">RB653_000857</name>
</gene>
<comment type="similarity">
    <text evidence="6">Belongs to the MoaD family. MOCS2A subfamily.</text>
</comment>
<keyword evidence="3 6" id="KW-0597">Phosphoprotein</keyword>
<evidence type="ECO:0000256" key="1">
    <source>
        <dbReference type="ARBA" id="ARBA00005046"/>
    </source>
</evidence>
<evidence type="ECO:0000256" key="3">
    <source>
        <dbReference type="ARBA" id="ARBA00022553"/>
    </source>
</evidence>
<dbReference type="InterPro" id="IPR003749">
    <property type="entry name" value="ThiS/MoaD-like"/>
</dbReference>
<comment type="function">
    <text evidence="6">Acts as a sulfur carrier required for molybdopterin biosynthesis. Component of the molybdopterin synthase complex that catalyzes the conversion of precursor Z into molybdopterin by mediating the incorporation of 2 sulfur atoms into precursor Z to generate a dithiolene group. In the complex, serves as sulfur donor by being thiocarboxylated (-COSH) at its C-terminus by by the MOCS3 homolog. After interaction with MOCS2B, the sulfur is then transferred to precursor Z to form molybdopterin.</text>
</comment>
<dbReference type="FunFam" id="3.10.20.30:FF:000010">
    <property type="entry name" value="Molybdopterin synthase sulfur carrier subunit"/>
    <property type="match status" value="1"/>
</dbReference>
<evidence type="ECO:0000256" key="4">
    <source>
        <dbReference type="ARBA" id="ARBA00022741"/>
    </source>
</evidence>
<comment type="caution">
    <text evidence="7">The sequence shown here is derived from an EMBL/GenBank/DDBJ whole genome shotgun (WGS) entry which is preliminary data.</text>
</comment>
<dbReference type="EMBL" id="JAVFKY010000002">
    <property type="protein sequence ID" value="KAK5580833.1"/>
    <property type="molecule type" value="Genomic_DNA"/>
</dbReference>
<dbReference type="GO" id="GO:0000166">
    <property type="term" value="F:nucleotide binding"/>
    <property type="evidence" value="ECO:0007669"/>
    <property type="project" value="UniProtKB-KW"/>
</dbReference>
<evidence type="ECO:0000256" key="2">
    <source>
        <dbReference type="ARBA" id="ARBA00022490"/>
    </source>
</evidence>
<comment type="subunit">
    <text evidence="6">Heterotetramer; composed of 2 small (MOCS2A) and 2 large (MOCS2B) subunits.</text>
</comment>
<reference evidence="7 8" key="1">
    <citation type="submission" date="2023-11" db="EMBL/GenBank/DDBJ databases">
        <title>Dfirmibasis_genome.</title>
        <authorList>
            <person name="Edelbroek B."/>
            <person name="Kjellin J."/>
            <person name="Jerlstrom-Hultqvist J."/>
            <person name="Soderbom F."/>
        </authorList>
    </citation>
    <scope>NUCLEOTIDE SEQUENCE [LARGE SCALE GENOMIC DNA]</scope>
    <source>
        <strain evidence="7 8">TNS-C-14</strain>
    </source>
</reference>
<dbReference type="AlphaFoldDB" id="A0AAN7UFV7"/>
<dbReference type="InterPro" id="IPR012675">
    <property type="entry name" value="Beta-grasp_dom_sf"/>
</dbReference>
<dbReference type="Pfam" id="PF02597">
    <property type="entry name" value="ThiS"/>
    <property type="match status" value="1"/>
</dbReference>
<comment type="subcellular location">
    <subcellularLocation>
        <location evidence="6">Cytoplasm</location>
    </subcellularLocation>
</comment>
<organism evidence="7 8">
    <name type="scientific">Dictyostelium firmibasis</name>
    <dbReference type="NCBI Taxonomy" id="79012"/>
    <lineage>
        <taxon>Eukaryota</taxon>
        <taxon>Amoebozoa</taxon>
        <taxon>Evosea</taxon>
        <taxon>Eumycetozoa</taxon>
        <taxon>Dictyostelia</taxon>
        <taxon>Dictyosteliales</taxon>
        <taxon>Dictyosteliaceae</taxon>
        <taxon>Dictyostelium</taxon>
    </lineage>
</organism>
<dbReference type="HAMAP" id="MF_03051">
    <property type="entry name" value="MOCS2A"/>
    <property type="match status" value="1"/>
</dbReference>
<comment type="PTM">
    <text evidence="6">C-terminal thiocarboxylation occurs in 2 steps, it is first acyl-adenylated (-COAMP) via the hesA/moeB/thiF part of the MOCS3 homolog, then thiocarboxylated (-COSH) via the rhodanese domain of the MOCS3 homolog.</text>
</comment>
<comment type="pathway">
    <text evidence="1 6">Cofactor biosynthesis; molybdopterin biosynthesis.</text>
</comment>
<sequence length="86" mass="9402">MSNQLKVLLFAKVKEVLGKDSITIDLPIDKSTSFNLIQKLKDIYPQITSILEVSLLAINQEYISSDQDIAICPSDEIAIIPPVSGG</sequence>
<dbReference type="GO" id="GO:0006777">
    <property type="term" value="P:Mo-molybdopterin cofactor biosynthetic process"/>
    <property type="evidence" value="ECO:0007669"/>
    <property type="project" value="UniProtKB-UniRule"/>
</dbReference>
<evidence type="ECO:0000256" key="6">
    <source>
        <dbReference type="HAMAP-Rule" id="MF_03051"/>
    </source>
</evidence>
<evidence type="ECO:0000313" key="7">
    <source>
        <dbReference type="EMBL" id="KAK5580833.1"/>
    </source>
</evidence>
<dbReference type="GO" id="GO:0030366">
    <property type="term" value="F:molybdopterin synthase activity"/>
    <property type="evidence" value="ECO:0007669"/>
    <property type="project" value="UniProtKB-UniRule"/>
</dbReference>
<dbReference type="PANTHER" id="PTHR33359:SF1">
    <property type="entry name" value="MOLYBDOPTERIN SYNTHASE SULFUR CARRIER SUBUNIT"/>
    <property type="match status" value="1"/>
</dbReference>
<dbReference type="GO" id="GO:1990140">
    <property type="term" value="C:molybdopterin synthase complex"/>
    <property type="evidence" value="ECO:0007669"/>
    <property type="project" value="UniProtKB-UniRule"/>
</dbReference>
<feature type="modified residue" description="Glycyl adenylate; alternate" evidence="6">
    <location>
        <position position="86"/>
    </location>
</feature>
<feature type="modified residue" description="1-thioglycine; alternate" evidence="6">
    <location>
        <position position="86"/>
    </location>
</feature>
<dbReference type="Proteomes" id="UP001344447">
    <property type="component" value="Unassembled WGS sequence"/>
</dbReference>
<name>A0AAN7UFV7_9MYCE</name>
<dbReference type="InterPro" id="IPR016155">
    <property type="entry name" value="Mopterin_synth/thiamin_S_b"/>
</dbReference>
<protein>
    <recommendedName>
        <fullName evidence="6">Molybdopterin synthase sulfur carrier subunit</fullName>
    </recommendedName>
    <alternativeName>
        <fullName evidence="6">Molybdenum cofactor synthesis protein 2 small subunit</fullName>
    </alternativeName>
    <alternativeName>
        <fullName evidence="6">Molybdenum cofactor synthesis protein 2A</fullName>
        <shortName evidence="6">MOCS2A</shortName>
    </alternativeName>
    <alternativeName>
        <fullName evidence="6">Sulfur carrier protein MOCS2A</fullName>
    </alternativeName>
</protein>
<dbReference type="SUPFAM" id="SSF54285">
    <property type="entry name" value="MoaD/ThiS"/>
    <property type="match status" value="1"/>
</dbReference>